<dbReference type="EMBL" id="JXMU01000018">
    <property type="protein sequence ID" value="KPB00655.1"/>
    <property type="molecule type" value="Genomic_DNA"/>
</dbReference>
<protein>
    <submittedName>
        <fullName evidence="2">Uncharacterized protein</fullName>
    </submittedName>
</protein>
<keyword evidence="3" id="KW-1185">Reference proteome</keyword>
<feature type="chain" id="PRO_5005847189" evidence="1">
    <location>
        <begin position="22"/>
        <end position="109"/>
    </location>
</feature>
<dbReference type="Proteomes" id="UP000038011">
    <property type="component" value="Unassembled WGS sequence"/>
</dbReference>
<evidence type="ECO:0000256" key="1">
    <source>
        <dbReference type="SAM" id="SignalP"/>
    </source>
</evidence>
<dbReference type="RefSeq" id="WP_053999732.1">
    <property type="nucleotide sequence ID" value="NZ_JXMU01000018.1"/>
</dbReference>
<accession>A0A0N0E713</accession>
<proteinExistence type="predicted"/>
<dbReference type="STRING" id="1514904.SU32_12625"/>
<name>A0A0N0E713_9HYPH</name>
<dbReference type="OrthoDB" id="7866523at2"/>
<keyword evidence="1" id="KW-0732">Signal</keyword>
<organism evidence="2 3">
    <name type="scientific">Ahrensia marina</name>
    <dbReference type="NCBI Taxonomy" id="1514904"/>
    <lineage>
        <taxon>Bacteria</taxon>
        <taxon>Pseudomonadati</taxon>
        <taxon>Pseudomonadota</taxon>
        <taxon>Alphaproteobacteria</taxon>
        <taxon>Hyphomicrobiales</taxon>
        <taxon>Ahrensiaceae</taxon>
        <taxon>Ahrensia</taxon>
    </lineage>
</organism>
<dbReference type="PATRIC" id="fig|1514904.3.peg.1376"/>
<evidence type="ECO:0000313" key="2">
    <source>
        <dbReference type="EMBL" id="KPB00655.1"/>
    </source>
</evidence>
<comment type="caution">
    <text evidence="2">The sequence shown here is derived from an EMBL/GenBank/DDBJ whole genome shotgun (WGS) entry which is preliminary data.</text>
</comment>
<gene>
    <name evidence="2" type="ORF">SU32_12625</name>
</gene>
<feature type="signal peptide" evidence="1">
    <location>
        <begin position="1"/>
        <end position="21"/>
    </location>
</feature>
<dbReference type="AlphaFoldDB" id="A0A0N0E713"/>
<evidence type="ECO:0000313" key="3">
    <source>
        <dbReference type="Proteomes" id="UP000038011"/>
    </source>
</evidence>
<reference evidence="2 3" key="1">
    <citation type="submission" date="2015-01" db="EMBL/GenBank/DDBJ databases">
        <title>Ahrensia donghaiensis sp. nov., a novel dimethylsulphoniopropionate-cleavage bacterium isolated from seawater and emended descriptions of the genus Ahrensia and Ahrensia kielensis.</title>
        <authorList>
            <person name="Liu J."/>
        </authorList>
    </citation>
    <scope>NUCLEOTIDE SEQUENCE [LARGE SCALE GENOMIC DNA]</scope>
    <source>
        <strain evidence="2 3">LZD062</strain>
    </source>
</reference>
<sequence>MHQFVILITLIGLLGPSIASAQESTVIGLYDLGACYQPAETYPFKLDNSDPLYETARADHQRFLEEMEGYVNCLDKERLAALNAFRASYDLFVTNFGADAVFRYGPSED</sequence>